<dbReference type="SMART" id="SM01075">
    <property type="entry name" value="CDT1"/>
    <property type="match status" value="1"/>
</dbReference>
<organism evidence="5 6">
    <name type="scientific">Hibiscus sabdariffa</name>
    <name type="common">roselle</name>
    <dbReference type="NCBI Taxonomy" id="183260"/>
    <lineage>
        <taxon>Eukaryota</taxon>
        <taxon>Viridiplantae</taxon>
        <taxon>Streptophyta</taxon>
        <taxon>Embryophyta</taxon>
        <taxon>Tracheophyta</taxon>
        <taxon>Spermatophyta</taxon>
        <taxon>Magnoliopsida</taxon>
        <taxon>eudicotyledons</taxon>
        <taxon>Gunneridae</taxon>
        <taxon>Pentapetalae</taxon>
        <taxon>rosids</taxon>
        <taxon>malvids</taxon>
        <taxon>Malvales</taxon>
        <taxon>Malvaceae</taxon>
        <taxon>Malvoideae</taxon>
        <taxon>Hibiscus</taxon>
    </lineage>
</organism>
<name>A0ABR2FVT9_9ROSI</name>
<dbReference type="Proteomes" id="UP001472677">
    <property type="component" value="Unassembled WGS sequence"/>
</dbReference>
<dbReference type="Gene3D" id="1.10.10.1420">
    <property type="entry name" value="DNA replication factor Cdt1, C-terminal WH domain"/>
    <property type="match status" value="1"/>
</dbReference>
<dbReference type="InterPro" id="IPR038090">
    <property type="entry name" value="Cdt1_C_WH_dom_sf"/>
</dbReference>
<dbReference type="Pfam" id="PF08839">
    <property type="entry name" value="CDT1"/>
    <property type="match status" value="1"/>
</dbReference>
<keyword evidence="6" id="KW-1185">Reference proteome</keyword>
<dbReference type="CDD" id="cd08674">
    <property type="entry name" value="Cdt1_m"/>
    <property type="match status" value="1"/>
</dbReference>
<keyword evidence="2" id="KW-0131">Cell cycle</keyword>
<dbReference type="SUPFAM" id="SSF46785">
    <property type="entry name" value="Winged helix' DNA-binding domain"/>
    <property type="match status" value="1"/>
</dbReference>
<feature type="region of interest" description="Disordered" evidence="3">
    <location>
        <begin position="323"/>
        <end position="366"/>
    </location>
</feature>
<dbReference type="PANTHER" id="PTHR28637">
    <property type="entry name" value="DNA REPLICATION FACTOR CDT1"/>
    <property type="match status" value="1"/>
</dbReference>
<evidence type="ECO:0000256" key="2">
    <source>
        <dbReference type="ARBA" id="ARBA00023306"/>
    </source>
</evidence>
<proteinExistence type="inferred from homology"/>
<feature type="compositionally biased region" description="Low complexity" evidence="3">
    <location>
        <begin position="1"/>
        <end position="24"/>
    </location>
</feature>
<dbReference type="EMBL" id="JBBPBM010000004">
    <property type="protein sequence ID" value="KAK8588369.1"/>
    <property type="molecule type" value="Genomic_DNA"/>
</dbReference>
<dbReference type="Pfam" id="PF16679">
    <property type="entry name" value="CDT1_C"/>
    <property type="match status" value="1"/>
</dbReference>
<dbReference type="InterPro" id="IPR036390">
    <property type="entry name" value="WH_DNA-bd_sf"/>
</dbReference>
<dbReference type="InterPro" id="IPR014939">
    <property type="entry name" value="CDT1_Gemini-bd-like"/>
</dbReference>
<gene>
    <name evidence="5" type="ORF">V6N12_022815</name>
</gene>
<feature type="compositionally biased region" description="Polar residues" evidence="3">
    <location>
        <begin position="330"/>
        <end position="341"/>
    </location>
</feature>
<evidence type="ECO:0000313" key="6">
    <source>
        <dbReference type="Proteomes" id="UP001472677"/>
    </source>
</evidence>
<evidence type="ECO:0000256" key="3">
    <source>
        <dbReference type="SAM" id="MobiDB-lite"/>
    </source>
</evidence>
<dbReference type="CDD" id="cd08767">
    <property type="entry name" value="Cdt1_c"/>
    <property type="match status" value="1"/>
</dbReference>
<evidence type="ECO:0000259" key="4">
    <source>
        <dbReference type="SMART" id="SM01075"/>
    </source>
</evidence>
<dbReference type="PANTHER" id="PTHR28637:SF1">
    <property type="entry name" value="DNA REPLICATION FACTOR CDT1"/>
    <property type="match status" value="1"/>
</dbReference>
<feature type="region of interest" description="Disordered" evidence="3">
    <location>
        <begin position="1"/>
        <end position="91"/>
    </location>
</feature>
<accession>A0ABR2FVT9</accession>
<feature type="domain" description="CDT1 Geminin-binding" evidence="4">
    <location>
        <begin position="95"/>
        <end position="227"/>
    </location>
</feature>
<evidence type="ECO:0000256" key="1">
    <source>
        <dbReference type="ARBA" id="ARBA00008356"/>
    </source>
</evidence>
<protein>
    <recommendedName>
        <fullName evidence="4">CDT1 Geminin-binding domain-containing protein</fullName>
    </recommendedName>
</protein>
<evidence type="ECO:0000313" key="5">
    <source>
        <dbReference type="EMBL" id="KAK8588369.1"/>
    </source>
</evidence>
<comment type="similarity">
    <text evidence="1">Belongs to the Cdt1 family.</text>
</comment>
<sequence>MSSSDSLKSTPLKSKSSRSLTSNSPASKTPEKHSSRLPNRARNRGVALSVKEIRQVAQTRPKAPTDQIKSARKQILSRPVESPPPKANVVRPDKLPEKYEILCEFYNSLDSAIRLLRSKGSMPTFTNISPKIECLTDRRFSYGHLAQLKHILPEAIEIKRMLVLDEMSSCMKPDLHVSIILDAIEFGDNSKSETKNLKLRKVFRARLVEYSKAHPEGDEIPEEDLPEPFNRPKQNLQLNMIKRPLASDASAVQGEVIQEELQPQSFNQKKSNSKLALETSPGVVNDQLPVVASHVSRSFRKRFSLKTSSKVQEAVPKCSNFQVPEMGADRSTSSSDTTFAPTPSPEKFLSKPTTSETHPTSCLPATPVKVLNPLKIEGESPMKTGSIHSTPVKLASTPARLMTATPTLQPQKRCYMSPDDVSATSSNKLVRRPPRTRSLKFDTPLKEKKVVGEVHEMAGKPVDNDEDDVLSILPESLRNSIKEKERKALEERDPAISQAKRRQRMIACLPKLFNMIHFLFQSIKRSVITKEELMHKLIAGHCDIADRGEVEEQLKLLQELAPDWIYEKMASAGDSLVCINKVSSPESIRMRLQEAK</sequence>
<comment type="caution">
    <text evidence="5">The sequence shown here is derived from an EMBL/GenBank/DDBJ whole genome shotgun (WGS) entry which is preliminary data.</text>
</comment>
<feature type="compositionally biased region" description="Polar residues" evidence="3">
    <location>
        <begin position="351"/>
        <end position="360"/>
    </location>
</feature>
<dbReference type="InterPro" id="IPR032054">
    <property type="entry name" value="Cdt1_C"/>
</dbReference>
<reference evidence="5 6" key="1">
    <citation type="journal article" date="2024" name="G3 (Bethesda)">
        <title>Genome assembly of Hibiscus sabdariffa L. provides insights into metabolisms of medicinal natural products.</title>
        <authorList>
            <person name="Kim T."/>
        </authorList>
    </citation>
    <scope>NUCLEOTIDE SEQUENCE [LARGE SCALE GENOMIC DNA]</scope>
    <source>
        <strain evidence="5">TK-2024</strain>
        <tissue evidence="5">Old leaves</tissue>
    </source>
</reference>
<dbReference type="InterPro" id="IPR045173">
    <property type="entry name" value="Cdt1"/>
</dbReference>